<organism evidence="2 3">
    <name type="scientific">Panaeolus cyanescens</name>
    <dbReference type="NCBI Taxonomy" id="181874"/>
    <lineage>
        <taxon>Eukaryota</taxon>
        <taxon>Fungi</taxon>
        <taxon>Dikarya</taxon>
        <taxon>Basidiomycota</taxon>
        <taxon>Agaricomycotina</taxon>
        <taxon>Agaricomycetes</taxon>
        <taxon>Agaricomycetidae</taxon>
        <taxon>Agaricales</taxon>
        <taxon>Agaricineae</taxon>
        <taxon>Galeropsidaceae</taxon>
        <taxon>Panaeolus</taxon>
    </lineage>
</organism>
<feature type="region of interest" description="Disordered" evidence="1">
    <location>
        <begin position="349"/>
        <end position="380"/>
    </location>
</feature>
<gene>
    <name evidence="2" type="ORF">CVT24_005659</name>
</gene>
<evidence type="ECO:0000256" key="1">
    <source>
        <dbReference type="SAM" id="MobiDB-lite"/>
    </source>
</evidence>
<dbReference type="AlphaFoldDB" id="A0A409V9J4"/>
<dbReference type="OrthoDB" id="3270311at2759"/>
<feature type="compositionally biased region" description="Polar residues" evidence="1">
    <location>
        <begin position="253"/>
        <end position="263"/>
    </location>
</feature>
<dbReference type="InParanoid" id="A0A409V9J4"/>
<dbReference type="Proteomes" id="UP000284842">
    <property type="component" value="Unassembled WGS sequence"/>
</dbReference>
<feature type="compositionally biased region" description="Polar residues" evidence="1">
    <location>
        <begin position="360"/>
        <end position="380"/>
    </location>
</feature>
<feature type="compositionally biased region" description="Polar residues" evidence="1">
    <location>
        <begin position="542"/>
        <end position="559"/>
    </location>
</feature>
<evidence type="ECO:0000313" key="3">
    <source>
        <dbReference type="Proteomes" id="UP000284842"/>
    </source>
</evidence>
<protein>
    <submittedName>
        <fullName evidence="2">Uncharacterized protein</fullName>
    </submittedName>
</protein>
<evidence type="ECO:0000313" key="2">
    <source>
        <dbReference type="EMBL" id="PPQ63394.1"/>
    </source>
</evidence>
<comment type="caution">
    <text evidence="2">The sequence shown here is derived from an EMBL/GenBank/DDBJ whole genome shotgun (WGS) entry which is preliminary data.</text>
</comment>
<feature type="region of interest" description="Disordered" evidence="1">
    <location>
        <begin position="488"/>
        <end position="567"/>
    </location>
</feature>
<feature type="compositionally biased region" description="Polar residues" evidence="1">
    <location>
        <begin position="488"/>
        <end position="501"/>
    </location>
</feature>
<feature type="compositionally biased region" description="Basic and acidic residues" evidence="1">
    <location>
        <begin position="271"/>
        <end position="287"/>
    </location>
</feature>
<feature type="compositionally biased region" description="Polar residues" evidence="1">
    <location>
        <begin position="517"/>
        <end position="533"/>
    </location>
</feature>
<accession>A0A409V9J4</accession>
<reference evidence="2 3" key="1">
    <citation type="journal article" date="2018" name="Evol. Lett.">
        <title>Horizontal gene cluster transfer increased hallucinogenic mushroom diversity.</title>
        <authorList>
            <person name="Reynolds H.T."/>
            <person name="Vijayakumar V."/>
            <person name="Gluck-Thaler E."/>
            <person name="Korotkin H.B."/>
            <person name="Matheny P.B."/>
            <person name="Slot J.C."/>
        </authorList>
    </citation>
    <scope>NUCLEOTIDE SEQUENCE [LARGE SCALE GENOMIC DNA]</scope>
    <source>
        <strain evidence="2 3">2629</strain>
    </source>
</reference>
<proteinExistence type="predicted"/>
<feature type="region of interest" description="Disordered" evidence="1">
    <location>
        <begin position="239"/>
        <end position="311"/>
    </location>
</feature>
<dbReference type="STRING" id="181874.A0A409V9J4"/>
<sequence>MDAQGNLANSNAPNGRSSTIPPRPPTVSSAVWTQLLRGVRPTREGSPVGHGPQPDISHLAPPLAPLDKNATSMRVLLHDTQSNFERFTVEVEGLFRSIRETKAEIKTLSGLYEKDRETLTSDIIDLVNRSQREVQRSVGEPAQAAFVERGFKDVHGALETINQRLDAIQSFNETHSRALQTQMQSIQIVLENQGRLITSVTPLLPLVQALPPHLETLRGSIGETVEKVMWKAAQETAAIIRTPKSRKRKHESFGSSENHYSPTHNKRLRRSAAEHTQEPEKRPRLQRDVVSPRVDGWDRQSVVQKESTERRSYDLPMNHTDQYKAPTERNSSSMAMPVQYPFPVRSPAPSTAFATPRRQAVSTTNSTHRQPPPTMRTSTITMNAEGSRPATIQDQPLRRLASAALIFDHHNHEGMPPPHTPGPLSRLREGALLYRTNLSDVLRGEVQAATNRQAAVSGTSGHPTPDMRHHMQHSAFPSPEFWAQAITSTGEDESAQASTSRPGLIGPGVRPTLRKLPSSTPKKTQKSLTTPLGQLQPKPGGSMSSGTPRQPTQVRSTPSIKAWPERRPPQVNIRESMVLMSGILALMFLAPISQQMEGRRFIPLVDSDDEIEEDDGP</sequence>
<keyword evidence="3" id="KW-1185">Reference proteome</keyword>
<name>A0A409V9J4_9AGAR</name>
<dbReference type="EMBL" id="NHTK01006124">
    <property type="protein sequence ID" value="PPQ63394.1"/>
    <property type="molecule type" value="Genomic_DNA"/>
</dbReference>
<feature type="region of interest" description="Disordered" evidence="1">
    <location>
        <begin position="1"/>
        <end position="27"/>
    </location>
</feature>